<evidence type="ECO:0008006" key="4">
    <source>
        <dbReference type="Google" id="ProtNLM"/>
    </source>
</evidence>
<dbReference type="CDD" id="cd02440">
    <property type="entry name" value="AdoMet_MTases"/>
    <property type="match status" value="1"/>
</dbReference>
<comment type="caution">
    <text evidence="2">The sequence shown here is derived from an EMBL/GenBank/DDBJ whole genome shotgun (WGS) entry which is preliminary data.</text>
</comment>
<feature type="region of interest" description="Disordered" evidence="1">
    <location>
        <begin position="1"/>
        <end position="23"/>
    </location>
</feature>
<name>A0ABR0KKX2_9EURO</name>
<dbReference type="SUPFAM" id="SSF53335">
    <property type="entry name" value="S-adenosyl-L-methionine-dependent methyltransferases"/>
    <property type="match status" value="1"/>
</dbReference>
<sequence>MATFDAAPNAAQTAGYQNRPIEADATSDYASDADSVRSDLTSVKSSTFEYQYENGRRYHAYRAGKYILPNDEQEQDRLDIMHHVFRLALDGEFCYSKLDQPLNILDVGTGTGIWAIEIGDLYPAAQVIGTDVSPIQPNWLPPNVSFQIDDATDSWAFPQNHFDFIHIRCLGGSVRDWPALLRQAYRHLKPGGKIELSEGRTHLCCDDGTFPMESDTNRWYTGFHQIARAHGLEFDPFPQMPDLLRQGGFINVLATERPCPIGTWPKDKKLKEIGRFFKHQFINMAVDSYSLALFTRIGGWSEAETQILLARVRDEFKGNKMHLYTHCSYAIAEKPQN</sequence>
<protein>
    <recommendedName>
        <fullName evidence="4">S-adenosyl-L-methionine-dependent methyltransferase</fullName>
    </recommendedName>
</protein>
<evidence type="ECO:0000313" key="2">
    <source>
        <dbReference type="EMBL" id="KAK5098609.1"/>
    </source>
</evidence>
<dbReference type="InterPro" id="IPR029063">
    <property type="entry name" value="SAM-dependent_MTases_sf"/>
</dbReference>
<organism evidence="2 3">
    <name type="scientific">Lithohypha guttulata</name>
    <dbReference type="NCBI Taxonomy" id="1690604"/>
    <lineage>
        <taxon>Eukaryota</taxon>
        <taxon>Fungi</taxon>
        <taxon>Dikarya</taxon>
        <taxon>Ascomycota</taxon>
        <taxon>Pezizomycotina</taxon>
        <taxon>Eurotiomycetes</taxon>
        <taxon>Chaetothyriomycetidae</taxon>
        <taxon>Chaetothyriales</taxon>
        <taxon>Trichomeriaceae</taxon>
        <taxon>Lithohypha</taxon>
    </lineage>
</organism>
<dbReference type="PANTHER" id="PTHR43591:SF10">
    <property type="entry name" value="ABC TRANSMEMBRANE TYPE-1 DOMAIN-CONTAINING PROTEIN-RELATED"/>
    <property type="match status" value="1"/>
</dbReference>
<keyword evidence="3" id="KW-1185">Reference proteome</keyword>
<dbReference type="PANTHER" id="PTHR43591">
    <property type="entry name" value="METHYLTRANSFERASE"/>
    <property type="match status" value="1"/>
</dbReference>
<dbReference type="Proteomes" id="UP001345013">
    <property type="component" value="Unassembled WGS sequence"/>
</dbReference>
<proteinExistence type="predicted"/>
<dbReference type="Gene3D" id="3.40.50.150">
    <property type="entry name" value="Vaccinia Virus protein VP39"/>
    <property type="match status" value="1"/>
</dbReference>
<dbReference type="EMBL" id="JAVRRG010000013">
    <property type="protein sequence ID" value="KAK5098609.1"/>
    <property type="molecule type" value="Genomic_DNA"/>
</dbReference>
<dbReference type="Pfam" id="PF13489">
    <property type="entry name" value="Methyltransf_23"/>
    <property type="match status" value="1"/>
</dbReference>
<gene>
    <name evidence="2" type="ORF">LTR24_001714</name>
</gene>
<accession>A0ABR0KKX2</accession>
<evidence type="ECO:0000313" key="3">
    <source>
        <dbReference type="Proteomes" id="UP001345013"/>
    </source>
</evidence>
<reference evidence="2 3" key="1">
    <citation type="submission" date="2023-08" db="EMBL/GenBank/DDBJ databases">
        <title>Black Yeasts Isolated from many extreme environments.</title>
        <authorList>
            <person name="Coleine C."/>
            <person name="Stajich J.E."/>
            <person name="Selbmann L."/>
        </authorList>
    </citation>
    <scope>NUCLEOTIDE SEQUENCE [LARGE SCALE GENOMIC DNA]</scope>
    <source>
        <strain evidence="2 3">CCFEE 5885</strain>
    </source>
</reference>
<evidence type="ECO:0000256" key="1">
    <source>
        <dbReference type="SAM" id="MobiDB-lite"/>
    </source>
</evidence>